<name>A0A1C3PC00_9ACTN</name>
<dbReference type="AlphaFoldDB" id="A0A1C3PC00"/>
<evidence type="ECO:0000313" key="1">
    <source>
        <dbReference type="EMBL" id="SBW27198.1"/>
    </source>
</evidence>
<protein>
    <submittedName>
        <fullName evidence="1">Uncharacterized protein</fullName>
    </submittedName>
</protein>
<evidence type="ECO:0000313" key="2">
    <source>
        <dbReference type="Proteomes" id="UP000199013"/>
    </source>
</evidence>
<dbReference type="EMBL" id="FLUV01002188">
    <property type="protein sequence ID" value="SBW27198.1"/>
    <property type="molecule type" value="Genomic_DNA"/>
</dbReference>
<reference evidence="2" key="1">
    <citation type="submission" date="2016-02" db="EMBL/GenBank/DDBJ databases">
        <authorList>
            <person name="Wibberg D."/>
        </authorList>
    </citation>
    <scope>NUCLEOTIDE SEQUENCE [LARGE SCALE GENOMIC DNA]</scope>
</reference>
<dbReference type="Proteomes" id="UP000199013">
    <property type="component" value="Unassembled WGS sequence"/>
</dbReference>
<sequence>MSVDLPRAELDSMSIVLVGAFNPRIFHPAWLVAHGLVPEGDADTAEINIINNNVSLFTFDWCRIEVLENRFLIGSHTASNVDIVRDLILGMLRTIQYTPIERMGLNRQCHFRLPNEMLWHDFGHRIAPKAVWEPILKNPGMRSINIEGAREDGLPGHTRVVVEPSKRSDHGIYVDINDEFVTDDENDTEWACQILEENWEPHRRTSERIFDHLLRIAVGGVDNEPA</sequence>
<proteinExistence type="predicted"/>
<accession>A0A1C3PC00</accession>
<keyword evidence="2" id="KW-1185">Reference proteome</keyword>
<gene>
    <name evidence="1" type="ORF">FDG2_5216</name>
</gene>
<organism evidence="1 2">
    <name type="scientific">Candidatus Protofrankia californiensis</name>
    <dbReference type="NCBI Taxonomy" id="1839754"/>
    <lineage>
        <taxon>Bacteria</taxon>
        <taxon>Bacillati</taxon>
        <taxon>Actinomycetota</taxon>
        <taxon>Actinomycetes</taxon>
        <taxon>Frankiales</taxon>
        <taxon>Frankiaceae</taxon>
        <taxon>Protofrankia</taxon>
    </lineage>
</organism>